<reference evidence="1 2" key="1">
    <citation type="submission" date="2018-11" db="EMBL/GenBank/DDBJ databases">
        <authorList>
            <consortium name="Pathogen Informatics"/>
        </authorList>
    </citation>
    <scope>NUCLEOTIDE SEQUENCE [LARGE SCALE GENOMIC DNA]</scope>
    <source>
        <strain evidence="1 2">Zambia</strain>
    </source>
</reference>
<dbReference type="STRING" id="48269.A0A183LX84"/>
<dbReference type="AlphaFoldDB" id="A0A183LX84"/>
<name>A0A183LX84_9TREM</name>
<dbReference type="Proteomes" id="UP000277204">
    <property type="component" value="Unassembled WGS sequence"/>
</dbReference>
<gene>
    <name evidence="1" type="ORF">SMRZ_LOCUS8409</name>
</gene>
<feature type="non-terminal residue" evidence="1">
    <location>
        <position position="1"/>
    </location>
</feature>
<accession>A0A183LX84</accession>
<protein>
    <submittedName>
        <fullName evidence="1">Uncharacterized protein</fullName>
    </submittedName>
</protein>
<evidence type="ECO:0000313" key="1">
    <source>
        <dbReference type="EMBL" id="VDO81269.1"/>
    </source>
</evidence>
<evidence type="ECO:0000313" key="2">
    <source>
        <dbReference type="Proteomes" id="UP000277204"/>
    </source>
</evidence>
<dbReference type="EMBL" id="UZAI01003641">
    <property type="protein sequence ID" value="VDO81269.1"/>
    <property type="molecule type" value="Genomic_DNA"/>
</dbReference>
<sequence length="95" mass="10563">LKLSIIHGSNIQLSNSFIDCYLITYHKISVIIEVALILDIELSLIPLINLTLIQNQIITGLKTIDSSLNEFKTISLDDIISGNSSTFAVHGKYYL</sequence>
<keyword evidence="2" id="KW-1185">Reference proteome</keyword>
<organism evidence="1 2">
    <name type="scientific">Schistosoma margrebowiei</name>
    <dbReference type="NCBI Taxonomy" id="48269"/>
    <lineage>
        <taxon>Eukaryota</taxon>
        <taxon>Metazoa</taxon>
        <taxon>Spiralia</taxon>
        <taxon>Lophotrochozoa</taxon>
        <taxon>Platyhelminthes</taxon>
        <taxon>Trematoda</taxon>
        <taxon>Digenea</taxon>
        <taxon>Strigeidida</taxon>
        <taxon>Schistosomatoidea</taxon>
        <taxon>Schistosomatidae</taxon>
        <taxon>Schistosoma</taxon>
    </lineage>
</organism>
<proteinExistence type="predicted"/>